<evidence type="ECO:0000313" key="4">
    <source>
        <dbReference type="Proteomes" id="UP001501153"/>
    </source>
</evidence>
<dbReference type="Proteomes" id="UP001501153">
    <property type="component" value="Unassembled WGS sequence"/>
</dbReference>
<dbReference type="RefSeq" id="WP_345233435.1">
    <property type="nucleotide sequence ID" value="NZ_BAABGZ010000008.1"/>
</dbReference>
<gene>
    <name evidence="3" type="ORF">GCM10023185_04650</name>
</gene>
<dbReference type="SUPFAM" id="SSF54001">
    <property type="entry name" value="Cysteine proteinases"/>
    <property type="match status" value="1"/>
</dbReference>
<organism evidence="3 4">
    <name type="scientific">Hymenobacter saemangeumensis</name>
    <dbReference type="NCBI Taxonomy" id="1084522"/>
    <lineage>
        <taxon>Bacteria</taxon>
        <taxon>Pseudomonadati</taxon>
        <taxon>Bacteroidota</taxon>
        <taxon>Cytophagia</taxon>
        <taxon>Cytophagales</taxon>
        <taxon>Hymenobacteraceae</taxon>
        <taxon>Hymenobacter</taxon>
    </lineage>
</organism>
<evidence type="ECO:0000259" key="2">
    <source>
        <dbReference type="SMART" id="SM00460"/>
    </source>
</evidence>
<dbReference type="InterPro" id="IPR038765">
    <property type="entry name" value="Papain-like_cys_pep_sf"/>
</dbReference>
<dbReference type="Gene3D" id="3.10.620.30">
    <property type="match status" value="1"/>
</dbReference>
<dbReference type="PANTHER" id="PTHR33490:SF6">
    <property type="entry name" value="SLL1049 PROTEIN"/>
    <property type="match status" value="1"/>
</dbReference>
<reference evidence="4" key="1">
    <citation type="journal article" date="2019" name="Int. J. Syst. Evol. Microbiol.">
        <title>The Global Catalogue of Microorganisms (GCM) 10K type strain sequencing project: providing services to taxonomists for standard genome sequencing and annotation.</title>
        <authorList>
            <consortium name="The Broad Institute Genomics Platform"/>
            <consortium name="The Broad Institute Genome Sequencing Center for Infectious Disease"/>
            <person name="Wu L."/>
            <person name="Ma J."/>
        </authorList>
    </citation>
    <scope>NUCLEOTIDE SEQUENCE [LARGE SCALE GENOMIC DNA]</scope>
    <source>
        <strain evidence="4">JCM 17923</strain>
    </source>
</reference>
<comment type="caution">
    <text evidence="3">The sequence shown here is derived from an EMBL/GenBank/DDBJ whole genome shotgun (WGS) entry which is preliminary data.</text>
</comment>
<feature type="compositionally biased region" description="Low complexity" evidence="1">
    <location>
        <begin position="328"/>
        <end position="351"/>
    </location>
</feature>
<proteinExistence type="predicted"/>
<dbReference type="Pfam" id="PF08379">
    <property type="entry name" value="Bact_transglu_N"/>
    <property type="match status" value="1"/>
</dbReference>
<sequence length="351" mass="39985">MPSYSLKHITRYTYASEVIDCANQLMLYPLQDERLKVTRHEVCVSHDSHHRQPPPIATYTDCFGNTVGVFTLLQPHTVMVIESDAELTTSPILFPMDEEPADKQWDDLRSRQHDPSIIDFLVQEDFPSLPELRATLTQLLNKNEKPLKNALVLSEYVHAHFEYKPGATNVETPAEEIWKLKAGVCQDFAHILLVMLREAGIPARYVSGYVCPQKEEVRGTGATHAWVEAYIPFYGWLGLDPTNNCIVNDGHIRMAIGRNFHDCTPVKGTYKGLGTHKLGVSVHIENTEAEAPQAPTIALAPLYAVPDPESPVNSYHRHRELQHEQQRQHLQQQQQQQLVLHQEQQQQQQQQ</sequence>
<dbReference type="Pfam" id="PF01841">
    <property type="entry name" value="Transglut_core"/>
    <property type="match status" value="1"/>
</dbReference>
<dbReference type="SMART" id="SM00460">
    <property type="entry name" value="TGc"/>
    <property type="match status" value="1"/>
</dbReference>
<feature type="domain" description="Transglutaminase-like" evidence="2">
    <location>
        <begin position="177"/>
        <end position="243"/>
    </location>
</feature>
<evidence type="ECO:0000313" key="3">
    <source>
        <dbReference type="EMBL" id="GAA4348587.1"/>
    </source>
</evidence>
<name>A0ABP8I0G1_9BACT</name>
<dbReference type="InterPro" id="IPR013589">
    <property type="entry name" value="Bac_transglu_N"/>
</dbReference>
<dbReference type="PANTHER" id="PTHR33490">
    <property type="entry name" value="BLR5614 PROTEIN-RELATED"/>
    <property type="match status" value="1"/>
</dbReference>
<dbReference type="InterPro" id="IPR002931">
    <property type="entry name" value="Transglutaminase-like"/>
</dbReference>
<evidence type="ECO:0000256" key="1">
    <source>
        <dbReference type="SAM" id="MobiDB-lite"/>
    </source>
</evidence>
<feature type="region of interest" description="Disordered" evidence="1">
    <location>
        <begin position="308"/>
        <end position="351"/>
    </location>
</feature>
<protein>
    <submittedName>
        <fullName evidence="3">Transglutaminase family protein</fullName>
    </submittedName>
</protein>
<dbReference type="EMBL" id="BAABGZ010000008">
    <property type="protein sequence ID" value="GAA4348587.1"/>
    <property type="molecule type" value="Genomic_DNA"/>
</dbReference>
<keyword evidence="4" id="KW-1185">Reference proteome</keyword>
<accession>A0ABP8I0G1</accession>